<comment type="caution">
    <text evidence="1">The sequence shown here is derived from an EMBL/GenBank/DDBJ whole genome shotgun (WGS) entry which is preliminary data.</text>
</comment>
<dbReference type="PANTHER" id="PTHR46658">
    <property type="entry name" value="CYS OR MET METABOLISM PYRIDOXAL-PHOSPHATE-DEPENDENT ENZYME"/>
    <property type="match status" value="1"/>
</dbReference>
<evidence type="ECO:0000313" key="2">
    <source>
        <dbReference type="Proteomes" id="UP000019681"/>
    </source>
</evidence>
<dbReference type="RefSeq" id="WP_035380132.1">
    <property type="nucleotide sequence ID" value="NZ_AZQP01000026.1"/>
</dbReference>
<dbReference type="Pfam" id="PF06838">
    <property type="entry name" value="Met_gamma_lyase"/>
    <property type="match status" value="1"/>
</dbReference>
<dbReference type="Gene3D" id="3.40.640.10">
    <property type="entry name" value="Type I PLP-dependent aspartate aminotransferase-like (Major domain)"/>
    <property type="match status" value="1"/>
</dbReference>
<gene>
    <name evidence="1" type="ORF">Q428_09260</name>
</gene>
<dbReference type="InterPro" id="IPR015424">
    <property type="entry name" value="PyrdxlP-dep_Trfase"/>
</dbReference>
<dbReference type="InterPro" id="IPR009651">
    <property type="entry name" value="Met_g_lyase_put"/>
</dbReference>
<dbReference type="SUPFAM" id="SSF53383">
    <property type="entry name" value="PLP-dependent transferases"/>
    <property type="match status" value="1"/>
</dbReference>
<dbReference type="Gene3D" id="3.90.1150.60">
    <property type="entry name" value="Methioning gamme-lyase, C-terminal domain"/>
    <property type="match status" value="1"/>
</dbReference>
<evidence type="ECO:0008006" key="3">
    <source>
        <dbReference type="Google" id="ProtNLM"/>
    </source>
</evidence>
<proteinExistence type="predicted"/>
<dbReference type="Proteomes" id="UP000019681">
    <property type="component" value="Unassembled WGS sequence"/>
</dbReference>
<dbReference type="InterPro" id="IPR015421">
    <property type="entry name" value="PyrdxlP-dep_Trfase_major"/>
</dbReference>
<organism evidence="1 2">
    <name type="scientific">Fervidicella metallireducens AeB</name>
    <dbReference type="NCBI Taxonomy" id="1403537"/>
    <lineage>
        <taxon>Bacteria</taxon>
        <taxon>Bacillati</taxon>
        <taxon>Bacillota</taxon>
        <taxon>Clostridia</taxon>
        <taxon>Eubacteriales</taxon>
        <taxon>Clostridiaceae</taxon>
        <taxon>Fervidicella</taxon>
    </lineage>
</organism>
<evidence type="ECO:0000313" key="1">
    <source>
        <dbReference type="EMBL" id="EYE88209.1"/>
    </source>
</evidence>
<dbReference type="EMBL" id="AZQP01000026">
    <property type="protein sequence ID" value="EYE88209.1"/>
    <property type="molecule type" value="Genomic_DNA"/>
</dbReference>
<dbReference type="STRING" id="1403537.Q428_09260"/>
<reference evidence="1 2" key="1">
    <citation type="journal article" date="2014" name="Genome Announc.">
        <title>Draft Genome Sequence of Fervidicella metallireducens Strain AeBT, an Iron-Reducing Thermoanaerobe from the Great Artesian Basin.</title>
        <authorList>
            <person name="Patel B.K."/>
        </authorList>
    </citation>
    <scope>NUCLEOTIDE SEQUENCE [LARGE SCALE GENOMIC DNA]</scope>
    <source>
        <strain evidence="1 2">AeB</strain>
    </source>
</reference>
<sequence>MLELTRDYLINNYNINSNVLELAEKAKDDVSITFSNIDLVKEFNQLKVLKAMQDERISDSHFTNTTGYGYGDVGRDALERVYARVFGAEDALVRPQIVSGTHAITLALAGNLRPGDTLLAITGRPYDTLLQVIGIEGDNVGSLKEFGIKYKQIDLTQDYKIDTKKIKEELLNDSSIKLVAIQRSTGYGWRPSLSIEDIESAIKAVKEIRENVICFVDNCYGEFLDIKEPTEVGADIVAGSLIKNIGGGIAPTGGYVVGKREYVEQAGYRLTAPGLGKECGSTLGVIRLMMQGLFLAPHITAEALKSAIFCSRIMELSGYEVSPKFYEKRSDIIQAIKFNNERDLINFCKGIQKGSPVDSFVECEPWDMPGYTDQVIMAAGAFVQGSSIELSADAPIRPPYIAYLQGGLTFEHAKIGILIGLSNVINNKKGA</sequence>
<accession>A0A017RUV8</accession>
<protein>
    <recommendedName>
        <fullName evidence="3">Aluminum resistance protein</fullName>
    </recommendedName>
</protein>
<dbReference type="PANTHER" id="PTHR46658:SF1">
    <property type="entry name" value="CYS OR MET METABOLISM PYRIDOXAL-PHOSPHATE-DEPENDENT ENZYME"/>
    <property type="match status" value="1"/>
</dbReference>
<dbReference type="OrthoDB" id="9764766at2"/>
<name>A0A017RUV8_9CLOT</name>
<dbReference type="AlphaFoldDB" id="A0A017RUV8"/>
<keyword evidence="2" id="KW-1185">Reference proteome</keyword>